<protein>
    <submittedName>
        <fullName evidence="3">Uncharacterized protein</fullName>
    </submittedName>
</protein>
<evidence type="ECO:0000256" key="1">
    <source>
        <dbReference type="SAM" id="MobiDB-lite"/>
    </source>
</evidence>
<keyword evidence="2" id="KW-0732">Signal</keyword>
<dbReference type="RefSeq" id="WP_186944135.1">
    <property type="nucleotide sequence ID" value="NZ_JACOGA010000031.1"/>
</dbReference>
<feature type="chain" id="PRO_5046855079" evidence="2">
    <location>
        <begin position="25"/>
        <end position="422"/>
    </location>
</feature>
<keyword evidence="4" id="KW-1185">Reference proteome</keyword>
<accession>A0ABR6YHI8</accession>
<reference evidence="3 4" key="1">
    <citation type="submission" date="2020-08" db="EMBL/GenBank/DDBJ databases">
        <title>Novel species isolated from subtropical streams in China.</title>
        <authorList>
            <person name="Lu H."/>
        </authorList>
    </citation>
    <scope>NUCLEOTIDE SEQUENCE [LARGE SCALE GENOMIC DNA]</scope>
    <source>
        <strain evidence="3 4">LX15W</strain>
    </source>
</reference>
<feature type="region of interest" description="Disordered" evidence="1">
    <location>
        <begin position="403"/>
        <end position="422"/>
    </location>
</feature>
<comment type="caution">
    <text evidence="3">The sequence shown here is derived from an EMBL/GenBank/DDBJ whole genome shotgun (WGS) entry which is preliminary data.</text>
</comment>
<proteinExistence type="predicted"/>
<evidence type="ECO:0000313" key="4">
    <source>
        <dbReference type="Proteomes" id="UP000624279"/>
    </source>
</evidence>
<feature type="compositionally biased region" description="Polar residues" evidence="1">
    <location>
        <begin position="239"/>
        <end position="249"/>
    </location>
</feature>
<sequence>MLKLKNSLLLSLLSVVVATLPAYATQATEVKSEKIFVLETTNLDSDTQSSEKAKAKNDDSKMEVKREVIINRSPMGGEMAGMGTLMNGPQIIRLAEKNVKNAPYSAEVISETQQKLADGNLISNKVSTYSYRDAQGRTREEIRDKKGEVREIIIQDQADRRVILNPKTKTATVIMSRFHFSSKDGEKLPLNIVTENISKGKDGKDMIELKMVAGDEKNGERHVIVRRMEKSVDGKVTESKSSTSDQGKTVTVEVRGPEIARNIELNVNGAVQNAMQGAMLDPGIARMFGDVKWASKRQTKVLGSKEIDGVKAEGKLVSYEIPAGEIGNSNPIIVSDETWTSPELQITVYSKHSDPRTGDRIYRLNNLKREDVAATMFSIPSDYKLRDLSKDLGNNLKLDWREKSDKAEKSDKIEKEVKVEKK</sequence>
<feature type="region of interest" description="Disordered" evidence="1">
    <location>
        <begin position="231"/>
        <end position="250"/>
    </location>
</feature>
<dbReference type="EMBL" id="JACOGA010000031">
    <property type="protein sequence ID" value="MBC3876054.1"/>
    <property type="molecule type" value="Genomic_DNA"/>
</dbReference>
<gene>
    <name evidence="3" type="ORF">H8K55_20865</name>
</gene>
<evidence type="ECO:0000256" key="2">
    <source>
        <dbReference type="SAM" id="SignalP"/>
    </source>
</evidence>
<name>A0ABR6YHI8_9BURK</name>
<organism evidence="3 4">
    <name type="scientific">Undibacterium flavidum</name>
    <dbReference type="NCBI Taxonomy" id="2762297"/>
    <lineage>
        <taxon>Bacteria</taxon>
        <taxon>Pseudomonadati</taxon>
        <taxon>Pseudomonadota</taxon>
        <taxon>Betaproteobacteria</taxon>
        <taxon>Burkholderiales</taxon>
        <taxon>Oxalobacteraceae</taxon>
        <taxon>Undibacterium</taxon>
    </lineage>
</organism>
<evidence type="ECO:0000313" key="3">
    <source>
        <dbReference type="EMBL" id="MBC3876054.1"/>
    </source>
</evidence>
<feature type="signal peptide" evidence="2">
    <location>
        <begin position="1"/>
        <end position="24"/>
    </location>
</feature>
<dbReference type="Proteomes" id="UP000624279">
    <property type="component" value="Unassembled WGS sequence"/>
</dbReference>